<dbReference type="OrthoDB" id="9802516at2"/>
<accession>B5CUK4</accession>
<comment type="caution">
    <text evidence="3">The sequence shown here is derived from an EMBL/GenBank/DDBJ whole genome shotgun (WGS) entry which is preliminary data.</text>
</comment>
<evidence type="ECO:0000256" key="2">
    <source>
        <dbReference type="HAMAP-Rule" id="MF_00048"/>
    </source>
</evidence>
<proteinExistence type="inferred from homology"/>
<dbReference type="InterPro" id="IPR011856">
    <property type="entry name" value="tRNA_endonuc-like_dom_sf"/>
</dbReference>
<dbReference type="AlphaFoldDB" id="B5CUK4"/>
<protein>
    <recommendedName>
        <fullName evidence="2">UPF0102 protein BACPLE_00375</fullName>
    </recommendedName>
</protein>
<reference evidence="3 4" key="2">
    <citation type="submission" date="2008-08" db="EMBL/GenBank/DDBJ databases">
        <authorList>
            <person name="Fulton L."/>
            <person name="Clifton S."/>
            <person name="Fulton B."/>
            <person name="Xu J."/>
            <person name="Minx P."/>
            <person name="Pepin K.H."/>
            <person name="Johnson M."/>
            <person name="Thiruvilangam P."/>
            <person name="Bhonagiri V."/>
            <person name="Nash W.E."/>
            <person name="Mardis E.R."/>
            <person name="Wilson R.K."/>
        </authorList>
    </citation>
    <scope>NUCLEOTIDE SEQUENCE [LARGE SCALE GENOMIC DNA]</scope>
    <source>
        <strain evidence="4">DSM 17135 / JCM 12973 / M2</strain>
    </source>
</reference>
<dbReference type="RefSeq" id="WP_007559781.1">
    <property type="nucleotide sequence ID" value="NZ_DS990123.1"/>
</dbReference>
<name>B5CUK4_PHOPM</name>
<dbReference type="PANTHER" id="PTHR34039:SF1">
    <property type="entry name" value="UPF0102 PROTEIN YRAN"/>
    <property type="match status" value="1"/>
</dbReference>
<dbReference type="InterPro" id="IPR011335">
    <property type="entry name" value="Restrct_endonuc-II-like"/>
</dbReference>
<organism evidence="3 4">
    <name type="scientific">Phocaeicola plebeius (strain DSM 17135 / JCM 12973 / CCUG 54634 / M2)</name>
    <name type="common">Bacteroides plebeius</name>
    <dbReference type="NCBI Taxonomy" id="484018"/>
    <lineage>
        <taxon>Bacteria</taxon>
        <taxon>Pseudomonadati</taxon>
        <taxon>Bacteroidota</taxon>
        <taxon>Bacteroidia</taxon>
        <taxon>Bacteroidales</taxon>
        <taxon>Bacteroidaceae</taxon>
        <taxon>Phocaeicola</taxon>
    </lineage>
</organism>
<dbReference type="SUPFAM" id="SSF52980">
    <property type="entry name" value="Restriction endonuclease-like"/>
    <property type="match status" value="1"/>
</dbReference>
<dbReference type="PANTHER" id="PTHR34039">
    <property type="entry name" value="UPF0102 PROTEIN YRAN"/>
    <property type="match status" value="1"/>
</dbReference>
<dbReference type="Proteomes" id="UP000003452">
    <property type="component" value="Unassembled WGS sequence"/>
</dbReference>
<gene>
    <name evidence="3" type="ORF">BACPLE_00375</name>
</gene>
<evidence type="ECO:0000256" key="1">
    <source>
        <dbReference type="ARBA" id="ARBA00006738"/>
    </source>
</evidence>
<reference evidence="3 4" key="1">
    <citation type="submission" date="2008-08" db="EMBL/GenBank/DDBJ databases">
        <title>Draft genome sequence of Bacteroides plebeius (DSM 17135).</title>
        <authorList>
            <person name="Sudarsanam P."/>
            <person name="Ley R."/>
            <person name="Guruge J."/>
            <person name="Turnbaugh P.J."/>
            <person name="Mahowald M."/>
            <person name="Liep D."/>
            <person name="Gordon J."/>
        </authorList>
    </citation>
    <scope>NUCLEOTIDE SEQUENCE [LARGE SCALE GENOMIC DNA]</scope>
    <source>
        <strain evidence="4">DSM 17135 / JCM 12973 / M2</strain>
    </source>
</reference>
<dbReference type="eggNOG" id="COG0792">
    <property type="taxonomic scope" value="Bacteria"/>
</dbReference>
<evidence type="ECO:0000313" key="4">
    <source>
        <dbReference type="Proteomes" id="UP000003452"/>
    </source>
</evidence>
<dbReference type="HAMAP" id="MF_00048">
    <property type="entry name" value="UPF0102"/>
    <property type="match status" value="1"/>
</dbReference>
<dbReference type="EMBL" id="ABQC02000003">
    <property type="protein sequence ID" value="EDY97179.1"/>
    <property type="molecule type" value="Genomic_DNA"/>
</dbReference>
<dbReference type="Gene3D" id="3.40.1350.10">
    <property type="match status" value="1"/>
</dbReference>
<dbReference type="GeneID" id="43184165"/>
<comment type="similarity">
    <text evidence="1 2">Belongs to the UPF0102 family.</text>
</comment>
<dbReference type="Pfam" id="PF02021">
    <property type="entry name" value="UPF0102"/>
    <property type="match status" value="1"/>
</dbReference>
<dbReference type="HOGENOM" id="CLU_115353_2_1_10"/>
<dbReference type="CDD" id="cd20736">
    <property type="entry name" value="PoNe_Nuclease"/>
    <property type="match status" value="1"/>
</dbReference>
<evidence type="ECO:0000313" key="3">
    <source>
        <dbReference type="EMBL" id="EDY97179.1"/>
    </source>
</evidence>
<dbReference type="InterPro" id="IPR003509">
    <property type="entry name" value="UPF0102_YraN-like"/>
</dbReference>
<dbReference type="GO" id="GO:0003676">
    <property type="term" value="F:nucleic acid binding"/>
    <property type="evidence" value="ECO:0007669"/>
    <property type="project" value="InterPro"/>
</dbReference>
<sequence>MASHNELGKEGENTAVKYLLEKGYEIRHRNWHSGHRDLDIVAQKDGELVIVEVKTRSDASFGQPEDAVDRRKIRSIVASTDAYVRKFAIDLPVRFDIITVVGNRPPFHIEHIEDAFFPPVWN</sequence>